<accession>A0A4Y9ZAU6</accession>
<name>A0A4Y9ZAU6_9AGAM</name>
<evidence type="ECO:0000313" key="4">
    <source>
        <dbReference type="Proteomes" id="UP000298327"/>
    </source>
</evidence>
<dbReference type="OrthoDB" id="3172239at2759"/>
<evidence type="ECO:0000256" key="1">
    <source>
        <dbReference type="SAM" id="MobiDB-lite"/>
    </source>
</evidence>
<sequence length="679" mass="76422">MVPSFLVLRLPSTSTLCTHSHPAKSSSSHNTTTLEIIVLRLGTVPDMLDAICETHSFHVNGHTPSSIQINFKPASSPDTLSNGESLGQIHDQIEFHEKALSDLKRRHNALAPVANLLPEILSIIFRMCVEEDAPHHPWSFEVLKRPPTRNPSSWRALDLTEPEYKYPLMAIRLSHVCRRWRSIARHDALLWTHILMPSNQWARRMLERSKRAPITVEHLFPQAYSRSMPALYHALTHLSRIRNLHISSHWQHFGVPLPAQVLHLLCNPAPALESLYLANLTVTGANNRTFPDSLFGGYTPRLTHLAVAHGVELLWTCPLLRSPNLTHLFLAGLHHWKSSPLANLLDVLGHIPHLQCLALHHCIPSNNFDVFPGQVVKMDHLTQLSLLDRSSDCNRLLGGLSIARPHETDVQLFSNLPLEGDAGGDLTTSFTQAARFAVGCKTVRLYAQKTGLRNQMRIQCWPRVVDDPDTLSAYRAGQSIFHFVWPNPQVLLSADVIQQACERLALENVEVLSWDIGTHVDESAEAWAAVLRWMVKVKVVQVSWRMLDILLKTAAYHQEHSEPGDPPLLPGLKTLVIRITPIGEEVTRRLMTWLAGRSQAPWAIQSLDIADCTVLSTHIDELRALTDVIWDQRETNPRFSRPLPLDEITPDDLLEEATAPLLGAEDDAWEEEQFTDDGE</sequence>
<proteinExistence type="predicted"/>
<dbReference type="SUPFAM" id="SSF52047">
    <property type="entry name" value="RNI-like"/>
    <property type="match status" value="1"/>
</dbReference>
<keyword evidence="4" id="KW-1185">Reference proteome</keyword>
<dbReference type="Pfam" id="PF12937">
    <property type="entry name" value="F-box-like"/>
    <property type="match status" value="1"/>
</dbReference>
<feature type="region of interest" description="Disordered" evidence="1">
    <location>
        <begin position="657"/>
        <end position="679"/>
    </location>
</feature>
<dbReference type="EMBL" id="SEOQ01000058">
    <property type="protein sequence ID" value="TFY71280.1"/>
    <property type="molecule type" value="Genomic_DNA"/>
</dbReference>
<organism evidence="3 4">
    <name type="scientific">Dentipellis fragilis</name>
    <dbReference type="NCBI Taxonomy" id="205917"/>
    <lineage>
        <taxon>Eukaryota</taxon>
        <taxon>Fungi</taxon>
        <taxon>Dikarya</taxon>
        <taxon>Basidiomycota</taxon>
        <taxon>Agaricomycotina</taxon>
        <taxon>Agaricomycetes</taxon>
        <taxon>Russulales</taxon>
        <taxon>Hericiaceae</taxon>
        <taxon>Dentipellis</taxon>
    </lineage>
</organism>
<dbReference type="Gene3D" id="3.80.10.10">
    <property type="entry name" value="Ribonuclease Inhibitor"/>
    <property type="match status" value="1"/>
</dbReference>
<evidence type="ECO:0000313" key="3">
    <source>
        <dbReference type="EMBL" id="TFY71280.1"/>
    </source>
</evidence>
<feature type="domain" description="F-box" evidence="2">
    <location>
        <begin position="171"/>
        <end position="195"/>
    </location>
</feature>
<dbReference type="STRING" id="205917.A0A4Y9ZAU6"/>
<dbReference type="Proteomes" id="UP000298327">
    <property type="component" value="Unassembled WGS sequence"/>
</dbReference>
<dbReference type="AlphaFoldDB" id="A0A4Y9ZAU6"/>
<reference evidence="3 4" key="1">
    <citation type="submission" date="2019-02" db="EMBL/GenBank/DDBJ databases">
        <title>Genome sequencing of the rare red list fungi Dentipellis fragilis.</title>
        <authorList>
            <person name="Buettner E."/>
            <person name="Kellner H."/>
        </authorList>
    </citation>
    <scope>NUCLEOTIDE SEQUENCE [LARGE SCALE GENOMIC DNA]</scope>
    <source>
        <strain evidence="3 4">DSM 105465</strain>
    </source>
</reference>
<evidence type="ECO:0000259" key="2">
    <source>
        <dbReference type="Pfam" id="PF12937"/>
    </source>
</evidence>
<feature type="compositionally biased region" description="Acidic residues" evidence="1">
    <location>
        <begin position="664"/>
        <end position="679"/>
    </location>
</feature>
<protein>
    <recommendedName>
        <fullName evidence="2">F-box domain-containing protein</fullName>
    </recommendedName>
</protein>
<gene>
    <name evidence="3" type="ORF">EVG20_g1736</name>
</gene>
<dbReference type="InterPro" id="IPR001810">
    <property type="entry name" value="F-box_dom"/>
</dbReference>
<dbReference type="InterPro" id="IPR032675">
    <property type="entry name" value="LRR_dom_sf"/>
</dbReference>
<comment type="caution">
    <text evidence="3">The sequence shown here is derived from an EMBL/GenBank/DDBJ whole genome shotgun (WGS) entry which is preliminary data.</text>
</comment>